<accession>A0AA39QTG3</accession>
<dbReference type="Proteomes" id="UP001166286">
    <property type="component" value="Unassembled WGS sequence"/>
</dbReference>
<organism evidence="2 3">
    <name type="scientific">Cladonia borealis</name>
    <dbReference type="NCBI Taxonomy" id="184061"/>
    <lineage>
        <taxon>Eukaryota</taxon>
        <taxon>Fungi</taxon>
        <taxon>Dikarya</taxon>
        <taxon>Ascomycota</taxon>
        <taxon>Pezizomycotina</taxon>
        <taxon>Lecanoromycetes</taxon>
        <taxon>OSLEUM clade</taxon>
        <taxon>Lecanoromycetidae</taxon>
        <taxon>Lecanorales</taxon>
        <taxon>Lecanorineae</taxon>
        <taxon>Cladoniaceae</taxon>
        <taxon>Cladonia</taxon>
    </lineage>
</organism>
<feature type="compositionally biased region" description="Basic residues" evidence="1">
    <location>
        <begin position="318"/>
        <end position="328"/>
    </location>
</feature>
<comment type="caution">
    <text evidence="2">The sequence shown here is derived from an EMBL/GenBank/DDBJ whole genome shotgun (WGS) entry which is preliminary data.</text>
</comment>
<evidence type="ECO:0000256" key="1">
    <source>
        <dbReference type="SAM" id="MobiDB-lite"/>
    </source>
</evidence>
<evidence type="ECO:0000313" key="3">
    <source>
        <dbReference type="Proteomes" id="UP001166286"/>
    </source>
</evidence>
<proteinExistence type="predicted"/>
<gene>
    <name evidence="2" type="ORF">JMJ35_009158</name>
</gene>
<protein>
    <submittedName>
        <fullName evidence="2">Uncharacterized protein</fullName>
    </submittedName>
</protein>
<evidence type="ECO:0000313" key="2">
    <source>
        <dbReference type="EMBL" id="KAK0508074.1"/>
    </source>
</evidence>
<dbReference type="AlphaFoldDB" id="A0AA39QTG3"/>
<feature type="region of interest" description="Disordered" evidence="1">
    <location>
        <begin position="314"/>
        <end position="333"/>
    </location>
</feature>
<sequence>MAMNVAPYNTAMRIGQGFNSYTHEICINDAVVVDDVRPGGDHFSGDTKQISQIVTYCTRHVTKMSDVTDAMNISAALSIKSATAGGGLSGSYVDSNKFKESDINFFVQVQVVNQTIMAEDVTKFQPIPGVSDGGTFTKVYGDCFISGFVEGGELDAIVSIKTTDSDTSRDIKAALEASFGKGGVGASASASVAVANSKALQNSETTITVNWNGGGDIKAPGETWSIETLTKVAAAFPTNVAACPQRTYAILTKYENLRSYQLIQPKISPLDYEIAGYYTNDLLDLMMAYKNIWKDIHTRAVAFEFDQITLEKADTKHVQRQSRRRQRSPKPDYDFIEDLLQEGRLEPSAATKDVIERAKTRHSSHGSAPDIEYPEHPGIPYDADEYGLEKAKKDCRVEMLKIVQEVDEVNSNPVIALRPDREVPCINPAIFRKLLPIAKDKPQKDAQQAKHQLYEAVKKPLPGNIKRWLSAVDQKKSVDFKMTEFCGDHSEHEPPIFGCDFDKVINTAIVSKVEVFLKDKKYIEGYKLSFRNNSYAEINHGPLTSPNVKKFDVDANDKITAVTLHAGRVGDFGTTKVIYGIGIATARAKSAYLGADHNLVTEPEDLLSNAPHMNWSFKGLWYEEGAAFDRMGIFYGRDAQDPVEHSVVLYAKS</sequence>
<name>A0AA39QTG3_9LECA</name>
<dbReference type="EMBL" id="JAFEKC020000021">
    <property type="protein sequence ID" value="KAK0508074.1"/>
    <property type="molecule type" value="Genomic_DNA"/>
</dbReference>
<reference evidence="2" key="1">
    <citation type="submission" date="2023-03" db="EMBL/GenBank/DDBJ databases">
        <title>Complete genome of Cladonia borealis.</title>
        <authorList>
            <person name="Park H."/>
        </authorList>
    </citation>
    <scope>NUCLEOTIDE SEQUENCE</scope>
    <source>
        <strain evidence="2">ANT050790</strain>
    </source>
</reference>
<keyword evidence="3" id="KW-1185">Reference proteome</keyword>